<feature type="region of interest" description="Disordered" evidence="1">
    <location>
        <begin position="87"/>
        <end position="111"/>
    </location>
</feature>
<sequence>MPPKKKEEKKQEEVIDNSTLPKCKTWIFTIYLHPYFTKLHQILKIQDLRVISKEDLLNYIKEKSLDKTPENLAKACRAKLDEIELPFRKERKDPPKATESPKKDKDKIVTPIATPRPDDKFDVTVYFKNFPQSKEEVTELIKVGINIDLCYYVKPSQSYIQSKLEAKMKSYREKREEVRAAGAMESLLQIPTQPDDYPEGFMELQNLSWSPKNQDSKHLIWKIIEFKTEEDLEVKEEIKEEVKEEQQTKSRKDLKPSSKKAEENKEDEANANDPKVKLCDGIIREIKQISSAKLEYEKWQASVKVNSLYSERAEQFDAPPELSDIHSVGSPIKHVGSLADTLDKFMVPEPFTIDDLTKPWDLSYFNHIINVGKEQSKTVNYLVACFLKQIMKEKGGTMDEEKQLDSFINTKKYESQLSYASKIEDIQDRPKTAHKIGIQDSMMIVDYNDKIAKLSLREHFAQSNIEIKEMIKLFKENIELPIFGESLKAQSASPSIRLANYNEVLSFSSIPRKEFERALLLLDFEKLMKSIQPERDWNFSDRVYEENFSLSLLQQTLDSLIPQDPEVIYEYNSLRDCTLLCVFFKTPPGRLIRRLWKSPWRVRPNFPQYLETFADKTLNSFLDVDASLVGSIKERIKIMYPADNSLMKMTEYFIGPRNLLESRELFETPRHRAVVYKDNWIFGIRKDKSKCGEFWAVHEDEKILVEKEIDGCSLSITLNNGLIVKILPTGEILQQKCKGKEDPCKEEENRIIGGMGYVVRNLVNDAIQILMPSGDFSTRSKDRVWVCTNNKGMRLVKRMKDGVSYNLEPIKVQSFTDPETLAKVIIREDLVMKITFSDNSYAAFHPDGTKIHTSADENTVHIESPGYAPVKSHKDPLKARQHTVIGLGSSDSGLGIGDLMLRSHNGIITEVILPNKTSIRTFTQKQEMEGYNEYCTQLICVLTTSDGSIMKVQQDGEIVLITGEARQILAEKDGQDAYFYELFTLAEDRTSGVYSAHCEKGKIWTKDSEGNYFEIGIQGKAIEKLAVSLNVEEAEPTTPRIAEGEYIDPECRFLPPPLTIIQPRLFEIKGNKVKELLNEEQLTPFKRNLDWSYKKQGEDCHTWIKSLEGKDNYLHPTSPFKYYSIPKTVSSILQTIIIPDEPVNSAYINRTIYEFPSFDEEKRLKVSDDLKRYEEWKEKQKKTRSTYAIQDSRTEAAKEKEKEILQRIADMRGENSKIGSFKETDIKESTEEDIQFEFEETPYQEEEFKIVIEDEVE</sequence>
<reference evidence="2" key="1">
    <citation type="submission" date="2021-09" db="EMBL/GenBank/DDBJ databases">
        <authorList>
            <consortium name="AG Swart"/>
            <person name="Singh M."/>
            <person name="Singh A."/>
            <person name="Seah K."/>
            <person name="Emmerich C."/>
        </authorList>
    </citation>
    <scope>NUCLEOTIDE SEQUENCE</scope>
    <source>
        <strain evidence="2">ATCC30299</strain>
    </source>
</reference>
<proteinExistence type="predicted"/>
<feature type="compositionally biased region" description="Basic and acidic residues" evidence="1">
    <location>
        <begin position="241"/>
        <end position="263"/>
    </location>
</feature>
<dbReference type="EMBL" id="CAJZBQ010000051">
    <property type="protein sequence ID" value="CAG9330394.1"/>
    <property type="molecule type" value="Genomic_DNA"/>
</dbReference>
<evidence type="ECO:0008006" key="4">
    <source>
        <dbReference type="Google" id="ProtNLM"/>
    </source>
</evidence>
<dbReference type="PANTHER" id="PTHR21963:SF1">
    <property type="entry name" value="SPERM-ASSOCIATED ANTIGEN 17"/>
    <property type="match status" value="1"/>
</dbReference>
<keyword evidence="3" id="KW-1185">Reference proteome</keyword>
<gene>
    <name evidence="2" type="ORF">BSTOLATCC_MIC50986</name>
</gene>
<dbReference type="GO" id="GO:1990716">
    <property type="term" value="C:axonemal central apparatus"/>
    <property type="evidence" value="ECO:0007669"/>
    <property type="project" value="TreeGrafter"/>
</dbReference>
<name>A0AAU9JWM1_9CILI</name>
<dbReference type="PANTHER" id="PTHR21963">
    <property type="entry name" value="PF6"/>
    <property type="match status" value="1"/>
</dbReference>
<dbReference type="GO" id="GO:1904158">
    <property type="term" value="P:axonemal central apparatus assembly"/>
    <property type="evidence" value="ECO:0007669"/>
    <property type="project" value="TreeGrafter"/>
</dbReference>
<organism evidence="2 3">
    <name type="scientific">Blepharisma stoltei</name>
    <dbReference type="NCBI Taxonomy" id="1481888"/>
    <lineage>
        <taxon>Eukaryota</taxon>
        <taxon>Sar</taxon>
        <taxon>Alveolata</taxon>
        <taxon>Ciliophora</taxon>
        <taxon>Postciliodesmatophora</taxon>
        <taxon>Heterotrichea</taxon>
        <taxon>Heterotrichida</taxon>
        <taxon>Blepharismidae</taxon>
        <taxon>Blepharisma</taxon>
    </lineage>
</organism>
<evidence type="ECO:0000313" key="2">
    <source>
        <dbReference type="EMBL" id="CAG9330394.1"/>
    </source>
</evidence>
<protein>
    <recommendedName>
        <fullName evidence="4">Sperm-associated antigen 17</fullName>
    </recommendedName>
</protein>
<dbReference type="InterPro" id="IPR026173">
    <property type="entry name" value="SPAG17"/>
</dbReference>
<accession>A0AAU9JWM1</accession>
<feature type="region of interest" description="Disordered" evidence="1">
    <location>
        <begin position="241"/>
        <end position="272"/>
    </location>
</feature>
<feature type="compositionally biased region" description="Basic and acidic residues" evidence="1">
    <location>
        <begin position="87"/>
        <end position="108"/>
    </location>
</feature>
<dbReference type="AlphaFoldDB" id="A0AAU9JWM1"/>
<dbReference type="Proteomes" id="UP001162131">
    <property type="component" value="Unassembled WGS sequence"/>
</dbReference>
<comment type="caution">
    <text evidence="2">The sequence shown here is derived from an EMBL/GenBank/DDBJ whole genome shotgun (WGS) entry which is preliminary data.</text>
</comment>
<evidence type="ECO:0000256" key="1">
    <source>
        <dbReference type="SAM" id="MobiDB-lite"/>
    </source>
</evidence>
<evidence type="ECO:0000313" key="3">
    <source>
        <dbReference type="Proteomes" id="UP001162131"/>
    </source>
</evidence>